<keyword evidence="4" id="KW-1185">Reference proteome</keyword>
<dbReference type="RNAct" id="A0A0N4SVR3">
    <property type="molecule type" value="protein"/>
</dbReference>
<reference evidence="2" key="4">
    <citation type="submission" date="2025-09" db="UniProtKB">
        <authorList>
            <consortium name="Ensembl"/>
        </authorList>
    </citation>
    <scope>IDENTIFICATION</scope>
    <source>
        <strain evidence="2">C57BL/6J</strain>
    </source>
</reference>
<dbReference type="AGR" id="MGI:5753541"/>
<dbReference type="Proteomes" id="UP000000589">
    <property type="component" value="Chromosome 6"/>
</dbReference>
<protein>
    <submittedName>
        <fullName evidence="2">Predicted gene 44965</fullName>
    </submittedName>
</protein>
<accession>A0A0N4SVR3</accession>
<dbReference type="Bgee" id="ENSMUSG00000107789">
    <property type="expression patterns" value="Expressed in embryonic brain and 47 other cell types or tissues"/>
</dbReference>
<evidence type="ECO:0000256" key="1">
    <source>
        <dbReference type="SAM" id="MobiDB-lite"/>
    </source>
</evidence>
<dbReference type="MGI" id="MGI:5753541">
    <property type="gene designation" value="Gm44965"/>
</dbReference>
<proteinExistence type="predicted"/>
<dbReference type="Ensembl" id="ENSMUST00000204121.2">
    <property type="protein sequence ID" value="ENSMUSP00000145212.2"/>
    <property type="gene ID" value="ENSMUSG00000107789.2"/>
</dbReference>
<organism evidence="2 4">
    <name type="scientific">Mus musculus</name>
    <name type="common">Mouse</name>
    <dbReference type="NCBI Taxonomy" id="10090"/>
    <lineage>
        <taxon>Eukaryota</taxon>
        <taxon>Metazoa</taxon>
        <taxon>Chordata</taxon>
        <taxon>Craniata</taxon>
        <taxon>Vertebrata</taxon>
        <taxon>Euteleostomi</taxon>
        <taxon>Mammalia</taxon>
        <taxon>Eutheria</taxon>
        <taxon>Euarchontoglires</taxon>
        <taxon>Glires</taxon>
        <taxon>Rodentia</taxon>
        <taxon>Myomorpha</taxon>
        <taxon>Muroidea</taxon>
        <taxon>Muridae</taxon>
        <taxon>Murinae</taxon>
        <taxon>Mus</taxon>
        <taxon>Mus</taxon>
    </lineage>
</organism>
<reference evidence="2 4" key="1">
    <citation type="journal article" date="2009" name="PLoS Biol.">
        <title>Lineage-specific biology revealed by a finished genome assembly of the mouse.</title>
        <authorList>
            <consortium name="Mouse Genome Sequencing Consortium"/>
            <person name="Church D.M."/>
            <person name="Goodstadt L."/>
            <person name="Hillier L.W."/>
            <person name="Zody M.C."/>
            <person name="Goldstein S."/>
            <person name="She X."/>
            <person name="Bult C.J."/>
            <person name="Agarwala R."/>
            <person name="Cherry J.L."/>
            <person name="DiCuccio M."/>
            <person name="Hlavina W."/>
            <person name="Kapustin Y."/>
            <person name="Meric P."/>
            <person name="Maglott D."/>
            <person name="Birtle Z."/>
            <person name="Marques A.C."/>
            <person name="Graves T."/>
            <person name="Zhou S."/>
            <person name="Teague B."/>
            <person name="Potamousis K."/>
            <person name="Churas C."/>
            <person name="Place M."/>
            <person name="Herschleb J."/>
            <person name="Runnheim R."/>
            <person name="Forrest D."/>
            <person name="Amos-Landgraf J."/>
            <person name="Schwartz D.C."/>
            <person name="Cheng Z."/>
            <person name="Lindblad-Toh K."/>
            <person name="Eichler E.E."/>
            <person name="Ponting C.P."/>
        </authorList>
    </citation>
    <scope>NUCLEOTIDE SEQUENCE [LARGE SCALE GENOMIC DNA]</scope>
    <source>
        <strain evidence="2 4">C57BL/6J</strain>
    </source>
</reference>
<evidence type="ECO:0000313" key="2">
    <source>
        <dbReference type="Ensembl" id="ENSMUSP00000145212.2"/>
    </source>
</evidence>
<gene>
    <name evidence="2 3" type="primary">Gm44965</name>
</gene>
<evidence type="ECO:0000313" key="4">
    <source>
        <dbReference type="Proteomes" id="UP000000589"/>
    </source>
</evidence>
<dbReference type="AlphaFoldDB" id="A0A0N4SVR3"/>
<evidence type="ECO:0000313" key="3">
    <source>
        <dbReference type="MGI" id="MGI:5753541"/>
    </source>
</evidence>
<name>A0A0N4SVR3_MOUSE</name>
<sequence length="59" mass="6048">MGAASLEGTRESFLCHPGATEVWAEAAEVSPGTSPEGAGKSLTPSSSVFRVAGLRPHQH</sequence>
<dbReference type="VEuPathDB" id="HostDB:ENSMUSG00000107789"/>
<reference evidence="2 4" key="2">
    <citation type="journal article" date="2011" name="PLoS Biol.">
        <title>Modernizing reference genome assemblies.</title>
        <authorList>
            <person name="Church D.M."/>
            <person name="Schneider V.A."/>
            <person name="Graves T."/>
            <person name="Auger K."/>
            <person name="Cunningham F."/>
            <person name="Bouk N."/>
            <person name="Chen H.C."/>
            <person name="Agarwala R."/>
            <person name="McLaren W.M."/>
            <person name="Ritchie G.R."/>
            <person name="Albracht D."/>
            <person name="Kremitzki M."/>
            <person name="Rock S."/>
            <person name="Kotkiewicz H."/>
            <person name="Kremitzki C."/>
            <person name="Wollam A."/>
            <person name="Trani L."/>
            <person name="Fulton L."/>
            <person name="Fulton R."/>
            <person name="Matthews L."/>
            <person name="Whitehead S."/>
            <person name="Chow W."/>
            <person name="Torrance J."/>
            <person name="Dunn M."/>
            <person name="Harden G."/>
            <person name="Threadgold G."/>
            <person name="Wood J."/>
            <person name="Collins J."/>
            <person name="Heath P."/>
            <person name="Griffiths G."/>
            <person name="Pelan S."/>
            <person name="Grafham D."/>
            <person name="Eichler E.E."/>
            <person name="Weinstock G."/>
            <person name="Mardis E.R."/>
            <person name="Wilson R.K."/>
            <person name="Howe K."/>
            <person name="Flicek P."/>
            <person name="Hubbard T."/>
        </authorList>
    </citation>
    <scope>NUCLEOTIDE SEQUENCE [LARGE SCALE GENOMIC DNA]</scope>
    <source>
        <strain evidence="2 4">C57BL/6J</strain>
    </source>
</reference>
<feature type="region of interest" description="Disordered" evidence="1">
    <location>
        <begin position="27"/>
        <end position="59"/>
    </location>
</feature>
<reference evidence="2" key="3">
    <citation type="submission" date="2025-08" db="UniProtKB">
        <authorList>
            <consortium name="Ensembl"/>
        </authorList>
    </citation>
    <scope>IDENTIFICATION</scope>
    <source>
        <strain evidence="2">C57BL/6J</strain>
    </source>
</reference>